<name>A0ABT3PM47_9BACT</name>
<dbReference type="Proteomes" id="UP001207918">
    <property type="component" value="Unassembled WGS sequence"/>
</dbReference>
<dbReference type="InterPro" id="IPR056422">
    <property type="entry name" value="BP74_N"/>
</dbReference>
<keyword evidence="1" id="KW-0732">Signal</keyword>
<accession>A0ABT3PM47</accession>
<evidence type="ECO:0000313" key="3">
    <source>
        <dbReference type="EMBL" id="MCW9707017.1"/>
    </source>
</evidence>
<feature type="chain" id="PRO_5046940444" description="BP74 N-terminal domain-containing protein" evidence="1">
    <location>
        <begin position="23"/>
        <end position="147"/>
    </location>
</feature>
<proteinExistence type="predicted"/>
<organism evidence="3 4">
    <name type="scientific">Fodinibius salsisoli</name>
    <dbReference type="NCBI Taxonomy" id="2820877"/>
    <lineage>
        <taxon>Bacteria</taxon>
        <taxon>Pseudomonadati</taxon>
        <taxon>Balneolota</taxon>
        <taxon>Balneolia</taxon>
        <taxon>Balneolales</taxon>
        <taxon>Balneolaceae</taxon>
        <taxon>Fodinibius</taxon>
    </lineage>
</organism>
<comment type="caution">
    <text evidence="3">The sequence shown here is derived from an EMBL/GenBank/DDBJ whole genome shotgun (WGS) entry which is preliminary data.</text>
</comment>
<feature type="signal peptide" evidence="1">
    <location>
        <begin position="1"/>
        <end position="22"/>
    </location>
</feature>
<evidence type="ECO:0000259" key="2">
    <source>
        <dbReference type="Pfam" id="PF23621"/>
    </source>
</evidence>
<sequence>MIFTTHRLSVIMLALFIGFVTNCNNNSGPDNESPHYFEFTHQGEEINYTFVAKTSSPEVISKVEDELSKPMDQRNLHIHGTIARGSKEYNSRWSWHFVPGQWDLVEVSAEVCDGRPGMVEEDLDYWVDQVGTFCPWSSVVSAEAKVE</sequence>
<gene>
    <name evidence="3" type="ORF">J6I44_09125</name>
</gene>
<feature type="domain" description="BP74 N-terminal" evidence="2">
    <location>
        <begin position="34"/>
        <end position="145"/>
    </location>
</feature>
<evidence type="ECO:0000256" key="1">
    <source>
        <dbReference type="SAM" id="SignalP"/>
    </source>
</evidence>
<protein>
    <recommendedName>
        <fullName evidence="2">BP74 N-terminal domain-containing protein</fullName>
    </recommendedName>
</protein>
<reference evidence="3 4" key="1">
    <citation type="submission" date="2021-03" db="EMBL/GenBank/DDBJ databases">
        <title>Aliifodinibius sp. nov., a new bacterium isolated from saline soil.</title>
        <authorList>
            <person name="Galisteo C."/>
            <person name="De La Haba R."/>
            <person name="Sanchez-Porro C."/>
            <person name="Ventosa A."/>
        </authorList>
    </citation>
    <scope>NUCLEOTIDE SEQUENCE [LARGE SCALE GENOMIC DNA]</scope>
    <source>
        <strain evidence="3 4">1BSP15-2V2</strain>
    </source>
</reference>
<evidence type="ECO:0000313" key="4">
    <source>
        <dbReference type="Proteomes" id="UP001207918"/>
    </source>
</evidence>
<keyword evidence="4" id="KW-1185">Reference proteome</keyword>
<dbReference type="Pfam" id="PF23621">
    <property type="entry name" value="BP74_N"/>
    <property type="match status" value="1"/>
</dbReference>
<dbReference type="RefSeq" id="WP_265765769.1">
    <property type="nucleotide sequence ID" value="NZ_JAGGJA010000005.1"/>
</dbReference>
<dbReference type="EMBL" id="JAGGJA010000005">
    <property type="protein sequence ID" value="MCW9707017.1"/>
    <property type="molecule type" value="Genomic_DNA"/>
</dbReference>